<keyword evidence="3" id="KW-1185">Reference proteome</keyword>
<proteinExistence type="predicted"/>
<evidence type="ECO:0000256" key="1">
    <source>
        <dbReference type="SAM" id="MobiDB-lite"/>
    </source>
</evidence>
<evidence type="ECO:0000313" key="2">
    <source>
        <dbReference type="EMBL" id="PZC76582.1"/>
    </source>
</evidence>
<organism evidence="2 3">
    <name type="scientific">Helicoverpa armigera</name>
    <name type="common">Cotton bollworm</name>
    <name type="synonym">Heliothis armigera</name>
    <dbReference type="NCBI Taxonomy" id="29058"/>
    <lineage>
        <taxon>Eukaryota</taxon>
        <taxon>Metazoa</taxon>
        <taxon>Ecdysozoa</taxon>
        <taxon>Arthropoda</taxon>
        <taxon>Hexapoda</taxon>
        <taxon>Insecta</taxon>
        <taxon>Pterygota</taxon>
        <taxon>Neoptera</taxon>
        <taxon>Endopterygota</taxon>
        <taxon>Lepidoptera</taxon>
        <taxon>Glossata</taxon>
        <taxon>Ditrysia</taxon>
        <taxon>Noctuoidea</taxon>
        <taxon>Noctuidae</taxon>
        <taxon>Heliothinae</taxon>
        <taxon>Helicoverpa</taxon>
    </lineage>
</organism>
<name>A0A2W1BNE2_HELAM</name>
<feature type="compositionally biased region" description="Basic and acidic residues" evidence="1">
    <location>
        <begin position="33"/>
        <end position="43"/>
    </location>
</feature>
<dbReference type="EMBL" id="KZ149952">
    <property type="protein sequence ID" value="PZC76582.1"/>
    <property type="molecule type" value="Genomic_DNA"/>
</dbReference>
<dbReference type="Proteomes" id="UP000249218">
    <property type="component" value="Unassembled WGS sequence"/>
</dbReference>
<gene>
    <name evidence="2" type="primary">HaOG204422</name>
    <name evidence="2" type="ORF">B5X24_HaOG204422</name>
</gene>
<feature type="region of interest" description="Disordered" evidence="1">
    <location>
        <begin position="21"/>
        <end position="57"/>
    </location>
</feature>
<accession>A0A2W1BNE2</accession>
<reference evidence="2 3" key="1">
    <citation type="journal article" date="2017" name="BMC Biol.">
        <title>Genomic innovations, transcriptional plasticity and gene loss underlying the evolution and divergence of two highly polyphagous and invasive Helicoverpa pest species.</title>
        <authorList>
            <person name="Pearce S.L."/>
            <person name="Clarke D.F."/>
            <person name="East P.D."/>
            <person name="Elfekih S."/>
            <person name="Gordon K.H."/>
            <person name="Jermiin L.S."/>
            <person name="McGaughran A."/>
            <person name="Oakeshott J.G."/>
            <person name="Papanikolaou A."/>
            <person name="Perera O.P."/>
            <person name="Rane R.V."/>
            <person name="Richards S."/>
            <person name="Tay W.T."/>
            <person name="Walsh T.K."/>
            <person name="Anderson A."/>
            <person name="Anderson C.J."/>
            <person name="Asgari S."/>
            <person name="Board P.G."/>
            <person name="Bretschneider A."/>
            <person name="Campbell P.M."/>
            <person name="Chertemps T."/>
            <person name="Christeller J.T."/>
            <person name="Coppin C.W."/>
            <person name="Downes S.J."/>
            <person name="Duan G."/>
            <person name="Farnsworth C.A."/>
            <person name="Good R.T."/>
            <person name="Han L.B."/>
            <person name="Han Y.C."/>
            <person name="Hatje K."/>
            <person name="Horne I."/>
            <person name="Huang Y.P."/>
            <person name="Hughes D.S."/>
            <person name="Jacquin-Joly E."/>
            <person name="James W."/>
            <person name="Jhangiani S."/>
            <person name="Kollmar M."/>
            <person name="Kuwar S.S."/>
            <person name="Li S."/>
            <person name="Liu N.Y."/>
            <person name="Maibeche M.T."/>
            <person name="Miller J.R."/>
            <person name="Montagne N."/>
            <person name="Perry T."/>
            <person name="Qu J."/>
            <person name="Song S.V."/>
            <person name="Sutton G.G."/>
            <person name="Vogel H."/>
            <person name="Walenz B.P."/>
            <person name="Xu W."/>
            <person name="Zhang H.J."/>
            <person name="Zou Z."/>
            <person name="Batterham P."/>
            <person name="Edwards O.R."/>
            <person name="Feyereisen R."/>
            <person name="Gibbs R.A."/>
            <person name="Heckel D.G."/>
            <person name="McGrath A."/>
            <person name="Robin C."/>
            <person name="Scherer S.E."/>
            <person name="Worley K.C."/>
            <person name="Wu Y.D."/>
        </authorList>
    </citation>
    <scope>NUCLEOTIDE SEQUENCE [LARGE SCALE GENOMIC DNA]</scope>
    <source>
        <strain evidence="2">Harm_GR_Male_#8</strain>
        <tissue evidence="2">Whole organism</tissue>
    </source>
</reference>
<sequence length="95" mass="10389">MRAHQKILTYASETAGDAYPAAKAKRSVSQHCQSRETRPDRGARVASTKIHQRARSYNPAPRVFERNAPSIWAATVAKAMLAVDHSGLAPLYTAV</sequence>
<evidence type="ECO:0000313" key="3">
    <source>
        <dbReference type="Proteomes" id="UP000249218"/>
    </source>
</evidence>
<dbReference type="AlphaFoldDB" id="A0A2W1BNE2"/>
<protein>
    <submittedName>
        <fullName evidence="2">Uncharacterized protein</fullName>
    </submittedName>
</protein>